<dbReference type="GO" id="GO:0015074">
    <property type="term" value="P:DNA integration"/>
    <property type="evidence" value="ECO:0007669"/>
    <property type="project" value="UniProtKB-KW"/>
</dbReference>
<evidence type="ECO:0000256" key="5">
    <source>
        <dbReference type="PROSITE-ProRule" id="PRU01248"/>
    </source>
</evidence>
<feature type="domain" description="Tyr recombinase" evidence="6">
    <location>
        <begin position="119"/>
        <end position="300"/>
    </location>
</feature>
<dbReference type="AlphaFoldDB" id="A0A5K7ZJ46"/>
<dbReference type="InterPro" id="IPR004107">
    <property type="entry name" value="Integrase_SAM-like_N"/>
</dbReference>
<dbReference type="Pfam" id="PF13495">
    <property type="entry name" value="Phage_int_SAM_4"/>
    <property type="match status" value="1"/>
</dbReference>
<evidence type="ECO:0008006" key="10">
    <source>
        <dbReference type="Google" id="ProtNLM"/>
    </source>
</evidence>
<organism evidence="8 9">
    <name type="scientific">Desulfosarcina ovata subsp. sediminis</name>
    <dbReference type="NCBI Taxonomy" id="885957"/>
    <lineage>
        <taxon>Bacteria</taxon>
        <taxon>Pseudomonadati</taxon>
        <taxon>Thermodesulfobacteriota</taxon>
        <taxon>Desulfobacteria</taxon>
        <taxon>Desulfobacterales</taxon>
        <taxon>Desulfosarcinaceae</taxon>
        <taxon>Desulfosarcina</taxon>
    </lineage>
</organism>
<evidence type="ECO:0000313" key="9">
    <source>
        <dbReference type="Proteomes" id="UP000425960"/>
    </source>
</evidence>
<evidence type="ECO:0000259" key="7">
    <source>
        <dbReference type="PROSITE" id="PS51900"/>
    </source>
</evidence>
<dbReference type="Pfam" id="PF00589">
    <property type="entry name" value="Phage_integrase"/>
    <property type="match status" value="1"/>
</dbReference>
<dbReference type="GO" id="GO:0006310">
    <property type="term" value="P:DNA recombination"/>
    <property type="evidence" value="ECO:0007669"/>
    <property type="project" value="UniProtKB-KW"/>
</dbReference>
<keyword evidence="4" id="KW-0233">DNA recombination</keyword>
<evidence type="ECO:0000256" key="3">
    <source>
        <dbReference type="ARBA" id="ARBA00023125"/>
    </source>
</evidence>
<accession>A0A5K7ZJ46</accession>
<protein>
    <recommendedName>
        <fullName evidence="10">Tyrosine recombinase XerC</fullName>
    </recommendedName>
</protein>
<keyword evidence="2" id="KW-0229">DNA integration</keyword>
<dbReference type="InterPro" id="IPR011010">
    <property type="entry name" value="DNA_brk_join_enz"/>
</dbReference>
<dbReference type="InterPro" id="IPR010998">
    <property type="entry name" value="Integrase_recombinase_N"/>
</dbReference>
<dbReference type="GO" id="GO:0007059">
    <property type="term" value="P:chromosome segregation"/>
    <property type="evidence" value="ECO:0007669"/>
    <property type="project" value="UniProtKB-KW"/>
</dbReference>
<dbReference type="InterPro" id="IPR013762">
    <property type="entry name" value="Integrase-like_cat_sf"/>
</dbReference>
<dbReference type="RefSeq" id="WP_155321725.1">
    <property type="nucleotide sequence ID" value="NZ_AP021876.1"/>
</dbReference>
<dbReference type="PROSITE" id="PS51898">
    <property type="entry name" value="TYR_RECOMBINASE"/>
    <property type="match status" value="1"/>
</dbReference>
<sequence>MGHTSGKQQWTEIVLEFEEYLFHLGRSRNSIDSYGLTLKRFGHFYRTELKKTGPYVSKLQETDLQAFVDYLRSTQYLAASTVNTRIAGLRAFTRYALEKRLHRRDIARGLKTYFIQPAPKNDRLTKGETRRLVTAVNLNAKNGLRDLAIIQLLLQCGLRVNEVYNLCIDDVVINKKDGRIRVRDEKTRSERILPLNASARNACRKYLVMRGDAAGKEPLFLSQHGDRLAIKSIKHLAKKYLCMAGRPDLSARDLRHNLGRGLYEETKDITAVQHMLGHRSIATTIRYIKPTDKEIAEAVEQLPANVYHEELEE</sequence>
<dbReference type="Gene3D" id="1.10.150.130">
    <property type="match status" value="1"/>
</dbReference>
<dbReference type="InterPro" id="IPR002104">
    <property type="entry name" value="Integrase_catalytic"/>
</dbReference>
<evidence type="ECO:0000313" key="8">
    <source>
        <dbReference type="EMBL" id="BBO80901.1"/>
    </source>
</evidence>
<dbReference type="PANTHER" id="PTHR30349:SF81">
    <property type="entry name" value="TYROSINE RECOMBINASE XERC"/>
    <property type="match status" value="1"/>
</dbReference>
<dbReference type="EMBL" id="AP021876">
    <property type="protein sequence ID" value="BBO80901.1"/>
    <property type="molecule type" value="Genomic_DNA"/>
</dbReference>
<evidence type="ECO:0000256" key="2">
    <source>
        <dbReference type="ARBA" id="ARBA00022908"/>
    </source>
</evidence>
<dbReference type="InterPro" id="IPR044068">
    <property type="entry name" value="CB"/>
</dbReference>
<feature type="domain" description="Core-binding (CB)" evidence="7">
    <location>
        <begin position="8"/>
        <end position="97"/>
    </location>
</feature>
<evidence type="ECO:0000256" key="1">
    <source>
        <dbReference type="ARBA" id="ARBA00022829"/>
    </source>
</evidence>
<keyword evidence="3 5" id="KW-0238">DNA-binding</keyword>
<dbReference type="KEGG" id="dov:DSCO28_14670"/>
<dbReference type="PANTHER" id="PTHR30349">
    <property type="entry name" value="PHAGE INTEGRASE-RELATED"/>
    <property type="match status" value="1"/>
</dbReference>
<gene>
    <name evidence="8" type="ORF">DSCO28_14670</name>
</gene>
<dbReference type="GO" id="GO:0003677">
    <property type="term" value="F:DNA binding"/>
    <property type="evidence" value="ECO:0007669"/>
    <property type="project" value="UniProtKB-UniRule"/>
</dbReference>
<proteinExistence type="predicted"/>
<dbReference type="InterPro" id="IPR050090">
    <property type="entry name" value="Tyrosine_recombinase_XerCD"/>
</dbReference>
<dbReference type="SUPFAM" id="SSF56349">
    <property type="entry name" value="DNA breaking-rejoining enzymes"/>
    <property type="match status" value="1"/>
</dbReference>
<evidence type="ECO:0000259" key="6">
    <source>
        <dbReference type="PROSITE" id="PS51898"/>
    </source>
</evidence>
<dbReference type="Proteomes" id="UP000425960">
    <property type="component" value="Chromosome"/>
</dbReference>
<name>A0A5K7ZJ46_9BACT</name>
<dbReference type="PROSITE" id="PS51900">
    <property type="entry name" value="CB"/>
    <property type="match status" value="1"/>
</dbReference>
<evidence type="ECO:0000256" key="4">
    <source>
        <dbReference type="ARBA" id="ARBA00023172"/>
    </source>
</evidence>
<keyword evidence="1" id="KW-0159">Chromosome partition</keyword>
<reference evidence="8 9" key="1">
    <citation type="submission" date="2019-11" db="EMBL/GenBank/DDBJ databases">
        <title>Comparative genomics of hydrocarbon-degrading Desulfosarcina strains.</title>
        <authorList>
            <person name="Watanabe M."/>
            <person name="Kojima H."/>
            <person name="Fukui M."/>
        </authorList>
    </citation>
    <scope>NUCLEOTIDE SEQUENCE [LARGE SCALE GENOMIC DNA]</scope>
    <source>
        <strain evidence="8 9">28bB2T</strain>
    </source>
</reference>
<dbReference type="Gene3D" id="1.10.443.10">
    <property type="entry name" value="Intergrase catalytic core"/>
    <property type="match status" value="1"/>
</dbReference>